<dbReference type="PATRIC" id="fig|411483.3.peg.2734"/>
<sequence>MKSDAESAYLFLFYHKKQISTHLISVLEPFSAACTAVVQKHVGDCEFHTKNLPFTFLFPFPPPADRWFLRTNPQIFHVSVGLF</sequence>
<reference evidence="1" key="1">
    <citation type="submission" date="2009-08" db="EMBL/GenBank/DDBJ databases">
        <authorList>
            <person name="Weinstock G."/>
            <person name="Sodergren E."/>
            <person name="Clifton S."/>
            <person name="Fulton L."/>
            <person name="Fulton B."/>
            <person name="Courtney L."/>
            <person name="Fronick C."/>
            <person name="Harrison M."/>
            <person name="Strong C."/>
            <person name="Farmer C."/>
            <person name="Delahaunty K."/>
            <person name="Markovic C."/>
            <person name="Hall O."/>
            <person name="Minx P."/>
            <person name="Tomlinson C."/>
            <person name="Mitreva M."/>
            <person name="Nelson J."/>
            <person name="Hou S."/>
            <person name="Wollam A."/>
            <person name="Pepin K.H."/>
            <person name="Johnson M."/>
            <person name="Bhonagiri V."/>
            <person name="Nash W.E."/>
            <person name="Warren W."/>
            <person name="Chinwalla A."/>
            <person name="Mardis E.R."/>
            <person name="Wilson R.K."/>
        </authorList>
    </citation>
    <scope>NUCLEOTIDE SEQUENCE [LARGE SCALE GENOMIC DNA]</scope>
    <source>
        <strain evidence="1">A2-165</strain>
    </source>
</reference>
<name>C7HAV7_FAED2</name>
<organism evidence="1 2">
    <name type="scientific">Faecalibacterium duncaniae (strain DSM 17677 / JCM 31915 / A2-165)</name>
    <name type="common">Faecalibacterium prausnitzii</name>
    <dbReference type="NCBI Taxonomy" id="411483"/>
    <lineage>
        <taxon>Bacteria</taxon>
        <taxon>Bacillati</taxon>
        <taxon>Bacillota</taxon>
        <taxon>Clostridia</taxon>
        <taxon>Eubacteriales</taxon>
        <taxon>Oscillospiraceae</taxon>
        <taxon>Faecalibacterium</taxon>
    </lineage>
</organism>
<evidence type="ECO:0000313" key="1">
    <source>
        <dbReference type="EMBL" id="EEU94940.1"/>
    </source>
</evidence>
<gene>
    <name evidence="1" type="ORF">FAEPRAA2165_03469</name>
</gene>
<dbReference type="STRING" id="411483.FAEPRAA2165_03469"/>
<dbReference type="EMBL" id="ACOP02000095">
    <property type="protein sequence ID" value="EEU94940.1"/>
    <property type="molecule type" value="Genomic_DNA"/>
</dbReference>
<dbReference type="Proteomes" id="UP000004619">
    <property type="component" value="Unassembled WGS sequence"/>
</dbReference>
<dbReference type="AlphaFoldDB" id="C7HAV7"/>
<dbReference type="HOGENOM" id="CLU_2537568_0_0_9"/>
<accession>C7HAV7</accession>
<comment type="caution">
    <text evidence="1">The sequence shown here is derived from an EMBL/GenBank/DDBJ whole genome shotgun (WGS) entry which is preliminary data.</text>
</comment>
<proteinExistence type="predicted"/>
<protein>
    <submittedName>
        <fullName evidence="1">Uncharacterized protein</fullName>
    </submittedName>
</protein>
<evidence type="ECO:0000313" key="2">
    <source>
        <dbReference type="Proteomes" id="UP000004619"/>
    </source>
</evidence>
<keyword evidence="2" id="KW-1185">Reference proteome</keyword>